<dbReference type="AlphaFoldDB" id="A0A0K2T3L0"/>
<keyword evidence="8 14" id="KW-0418">Kinase</keyword>
<keyword evidence="10 14" id="KW-1133">Transmembrane helix</keyword>
<gene>
    <name evidence="17" type="primary">sax</name>
</gene>
<dbReference type="EMBL" id="HACA01003308">
    <property type="protein sequence ID" value="CDW20669.1"/>
    <property type="molecule type" value="Transcribed_RNA"/>
</dbReference>
<evidence type="ECO:0000256" key="7">
    <source>
        <dbReference type="ARBA" id="ARBA00022741"/>
    </source>
</evidence>
<keyword evidence="7 13" id="KW-0547">Nucleotide-binding</keyword>
<protein>
    <recommendedName>
        <fullName evidence="14">Serine/threonine-protein kinase receptor</fullName>
        <ecNumber evidence="14">2.7.11.30</ecNumber>
    </recommendedName>
</protein>
<feature type="transmembrane region" description="Helical" evidence="14">
    <location>
        <begin position="122"/>
        <end position="143"/>
    </location>
</feature>
<dbReference type="EC" id="2.7.11.30" evidence="14"/>
<keyword evidence="4 14" id="KW-0808">Transferase</keyword>
<keyword evidence="5 14" id="KW-0812">Transmembrane</keyword>
<feature type="domain" description="GS" evidence="16">
    <location>
        <begin position="182"/>
        <end position="212"/>
    </location>
</feature>
<evidence type="ECO:0000256" key="5">
    <source>
        <dbReference type="ARBA" id="ARBA00022692"/>
    </source>
</evidence>
<dbReference type="SMART" id="SM00467">
    <property type="entry name" value="GS"/>
    <property type="match status" value="1"/>
</dbReference>
<feature type="domain" description="Protein kinase" evidence="15">
    <location>
        <begin position="213"/>
        <end position="516"/>
    </location>
</feature>
<evidence type="ECO:0000259" key="15">
    <source>
        <dbReference type="PROSITE" id="PS50011"/>
    </source>
</evidence>
<dbReference type="InterPro" id="IPR000333">
    <property type="entry name" value="TGFB_receptor"/>
</dbReference>
<dbReference type="PANTHER" id="PTHR23255">
    <property type="entry name" value="TRANSFORMING GROWTH FACTOR-BETA RECEPTOR TYPE I AND II"/>
    <property type="match status" value="1"/>
</dbReference>
<evidence type="ECO:0000256" key="11">
    <source>
        <dbReference type="ARBA" id="ARBA00023136"/>
    </source>
</evidence>
<evidence type="ECO:0000256" key="9">
    <source>
        <dbReference type="ARBA" id="ARBA00022840"/>
    </source>
</evidence>
<evidence type="ECO:0000256" key="1">
    <source>
        <dbReference type="ARBA" id="ARBA00004479"/>
    </source>
</evidence>
<dbReference type="SUPFAM" id="SSF57302">
    <property type="entry name" value="Snake toxin-like"/>
    <property type="match status" value="1"/>
</dbReference>
<evidence type="ECO:0000256" key="4">
    <source>
        <dbReference type="ARBA" id="ARBA00022679"/>
    </source>
</evidence>
<dbReference type="GO" id="GO:0070724">
    <property type="term" value="C:BMP receptor complex"/>
    <property type="evidence" value="ECO:0007669"/>
    <property type="project" value="TreeGrafter"/>
</dbReference>
<dbReference type="SMART" id="SM00220">
    <property type="entry name" value="S_TKc"/>
    <property type="match status" value="1"/>
</dbReference>
<feature type="binding site" evidence="13">
    <location>
        <position position="240"/>
    </location>
    <ligand>
        <name>ATP</name>
        <dbReference type="ChEBI" id="CHEBI:30616"/>
    </ligand>
</feature>
<proteinExistence type="inferred from homology"/>
<dbReference type="Gene3D" id="1.10.510.10">
    <property type="entry name" value="Transferase(Phosphotransferase) domain 1"/>
    <property type="match status" value="1"/>
</dbReference>
<sequence>MVRYSCYSCDTPECEKERVCDGAVQCYTSHVRDSEGHVRRNKGCAKHLEHAIFYCSTPSYDGRRHHEMYQTSGQYAFSCCRGHLCNNETVWPELPPVPIVSAPDPLPVPVSPENASNSPSKLILAITCPILVFFLLLAFILFIMHRAHKKRMKGHHRVPVDFHEGSADLDELGLRATAAGDSTLREVFNDRSMTSGSGAGQPFLVQRTLAKQIVLGDCIGKGRYGEVWKGVYNGDNVAVKIFFSRDEDSWKRETDIYLTTLIRHENILGYIASDCTSVNSCTQLWLVTHYHPLGSLYDHLNRTSLSVEESMKILISTLNGLVHLHTEIFGTKGKPGIAHRDMKTKNVLVRMDGTCVIADFGLAVTHTIANNELIIPQNCRVGTKRYMSPEILDMSINVNHFESYRMVDIYAFSLIIWEILRRTRSSENNKANEFALPYYTDVNPDPGFDEMRKVVCIDNRRPEILSRWEADPVIKQIVKIMKECWHENATARLPVLRIKKSMKNIILSDPKLHLIFDEIC</sequence>
<keyword evidence="14" id="KW-0460">Magnesium</keyword>
<keyword evidence="11 14" id="KW-0472">Membrane</keyword>
<dbReference type="InterPro" id="IPR011009">
    <property type="entry name" value="Kinase-like_dom_sf"/>
</dbReference>
<evidence type="ECO:0000256" key="14">
    <source>
        <dbReference type="RuleBase" id="RU361271"/>
    </source>
</evidence>
<comment type="cofactor">
    <cofactor evidence="14">
        <name>Mg(2+)</name>
        <dbReference type="ChEBI" id="CHEBI:18420"/>
    </cofactor>
    <cofactor evidence="14">
        <name>Mn(2+)</name>
        <dbReference type="ChEBI" id="CHEBI:29035"/>
    </cofactor>
</comment>
<dbReference type="PROSITE" id="PS50011">
    <property type="entry name" value="PROTEIN_KINASE_DOM"/>
    <property type="match status" value="1"/>
</dbReference>
<dbReference type="Pfam" id="PF00069">
    <property type="entry name" value="Pkinase"/>
    <property type="match status" value="1"/>
</dbReference>
<dbReference type="GO" id="GO:0046872">
    <property type="term" value="F:metal ion binding"/>
    <property type="evidence" value="ECO:0007669"/>
    <property type="project" value="UniProtKB-KW"/>
</dbReference>
<dbReference type="FunFam" id="1.10.510.10:FF:000304">
    <property type="entry name" value="Receptor protein serine/threonine kinase"/>
    <property type="match status" value="1"/>
</dbReference>
<keyword evidence="14" id="KW-0479">Metal-binding</keyword>
<dbReference type="PRINTS" id="PR00653">
    <property type="entry name" value="ACTIVIN2R"/>
</dbReference>
<dbReference type="InterPro" id="IPR000719">
    <property type="entry name" value="Prot_kinase_dom"/>
</dbReference>
<evidence type="ECO:0000256" key="13">
    <source>
        <dbReference type="PROSITE-ProRule" id="PRU10141"/>
    </source>
</evidence>
<dbReference type="PROSITE" id="PS00107">
    <property type="entry name" value="PROTEIN_KINASE_ATP"/>
    <property type="match status" value="1"/>
</dbReference>
<dbReference type="CDD" id="cd23600">
    <property type="entry name" value="TFP_LU_ECD_Sax"/>
    <property type="match status" value="1"/>
</dbReference>
<reference evidence="17" key="1">
    <citation type="submission" date="2014-05" db="EMBL/GenBank/DDBJ databases">
        <authorList>
            <person name="Chronopoulou M."/>
        </authorList>
    </citation>
    <scope>NUCLEOTIDE SEQUENCE</scope>
    <source>
        <tissue evidence="17">Whole organism</tissue>
    </source>
</reference>
<dbReference type="PROSITE" id="PS51256">
    <property type="entry name" value="GS"/>
    <property type="match status" value="1"/>
</dbReference>
<evidence type="ECO:0000256" key="2">
    <source>
        <dbReference type="ARBA" id="ARBA00009605"/>
    </source>
</evidence>
<comment type="catalytic activity">
    <reaction evidence="14">
        <text>L-threonyl-[receptor-protein] + ATP = O-phospho-L-threonyl-[receptor-protein] + ADP + H(+)</text>
        <dbReference type="Rhea" id="RHEA:44880"/>
        <dbReference type="Rhea" id="RHEA-COMP:11024"/>
        <dbReference type="Rhea" id="RHEA-COMP:11025"/>
        <dbReference type="ChEBI" id="CHEBI:15378"/>
        <dbReference type="ChEBI" id="CHEBI:30013"/>
        <dbReference type="ChEBI" id="CHEBI:30616"/>
        <dbReference type="ChEBI" id="CHEBI:61977"/>
        <dbReference type="ChEBI" id="CHEBI:456216"/>
        <dbReference type="EC" id="2.7.11.30"/>
    </reaction>
</comment>
<dbReference type="InterPro" id="IPR045860">
    <property type="entry name" value="Snake_toxin-like_sf"/>
</dbReference>
<comment type="subcellular location">
    <subcellularLocation>
        <location evidence="1 14">Membrane</location>
        <topology evidence="1 14">Single-pass type I membrane protein</topology>
    </subcellularLocation>
</comment>
<keyword evidence="6" id="KW-0732">Signal</keyword>
<evidence type="ECO:0000256" key="10">
    <source>
        <dbReference type="ARBA" id="ARBA00022989"/>
    </source>
</evidence>
<dbReference type="FunFam" id="3.30.200.20:FF:000064">
    <property type="entry name" value="Receptor protein serine/threonine kinase"/>
    <property type="match status" value="1"/>
</dbReference>
<dbReference type="Pfam" id="PF01064">
    <property type="entry name" value="Activin_recp"/>
    <property type="match status" value="1"/>
</dbReference>
<dbReference type="InterPro" id="IPR008271">
    <property type="entry name" value="Ser/Thr_kinase_AS"/>
</dbReference>
<dbReference type="GO" id="GO:0005524">
    <property type="term" value="F:ATP binding"/>
    <property type="evidence" value="ECO:0007669"/>
    <property type="project" value="UniProtKB-UniRule"/>
</dbReference>
<dbReference type="GO" id="GO:0071363">
    <property type="term" value="P:cellular response to growth factor stimulus"/>
    <property type="evidence" value="ECO:0007669"/>
    <property type="project" value="TreeGrafter"/>
</dbReference>
<keyword evidence="12 14" id="KW-0675">Receptor</keyword>
<dbReference type="Gene3D" id="2.10.60.10">
    <property type="entry name" value="CD59"/>
    <property type="match status" value="1"/>
</dbReference>
<dbReference type="InterPro" id="IPR017441">
    <property type="entry name" value="Protein_kinase_ATP_BS"/>
</dbReference>
<dbReference type="InterPro" id="IPR000472">
    <property type="entry name" value="Activin_recp"/>
</dbReference>
<evidence type="ECO:0000256" key="12">
    <source>
        <dbReference type="ARBA" id="ARBA00023170"/>
    </source>
</evidence>
<accession>A0A0K2T3L0</accession>
<keyword evidence="14" id="KW-0464">Manganese</keyword>
<dbReference type="Gene3D" id="3.30.200.20">
    <property type="entry name" value="Phosphorylase Kinase, domain 1"/>
    <property type="match status" value="1"/>
</dbReference>
<comment type="similarity">
    <text evidence="2 14">Belongs to the protein kinase superfamily. TKL Ser/Thr protein kinase family. TGFB receptor subfamily.</text>
</comment>
<evidence type="ECO:0000256" key="6">
    <source>
        <dbReference type="ARBA" id="ARBA00022729"/>
    </source>
</evidence>
<dbReference type="InterPro" id="IPR003605">
    <property type="entry name" value="GS_dom"/>
</dbReference>
<dbReference type="PROSITE" id="PS00108">
    <property type="entry name" value="PROTEIN_KINASE_ST"/>
    <property type="match status" value="1"/>
</dbReference>
<name>A0A0K2T3L0_LEPSM</name>
<dbReference type="SUPFAM" id="SSF56112">
    <property type="entry name" value="Protein kinase-like (PK-like)"/>
    <property type="match status" value="1"/>
</dbReference>
<keyword evidence="9 13" id="KW-0067">ATP-binding</keyword>
<dbReference type="GO" id="GO:0004675">
    <property type="term" value="F:transmembrane receptor protein serine/threonine kinase activity"/>
    <property type="evidence" value="ECO:0007669"/>
    <property type="project" value="UniProtKB-EC"/>
</dbReference>
<keyword evidence="3 14" id="KW-0723">Serine/threonine-protein kinase</keyword>
<evidence type="ECO:0000256" key="8">
    <source>
        <dbReference type="ARBA" id="ARBA00022777"/>
    </source>
</evidence>
<organism evidence="17">
    <name type="scientific">Lepeophtheirus salmonis</name>
    <name type="common">Salmon louse</name>
    <name type="synonym">Caligus salmonis</name>
    <dbReference type="NCBI Taxonomy" id="72036"/>
    <lineage>
        <taxon>Eukaryota</taxon>
        <taxon>Metazoa</taxon>
        <taxon>Ecdysozoa</taxon>
        <taxon>Arthropoda</taxon>
        <taxon>Crustacea</taxon>
        <taxon>Multicrustacea</taxon>
        <taxon>Hexanauplia</taxon>
        <taxon>Copepoda</taxon>
        <taxon>Siphonostomatoida</taxon>
        <taxon>Caligidae</taxon>
        <taxon>Lepeophtheirus</taxon>
    </lineage>
</organism>
<evidence type="ECO:0000256" key="3">
    <source>
        <dbReference type="ARBA" id="ARBA00022527"/>
    </source>
</evidence>
<evidence type="ECO:0000313" key="17">
    <source>
        <dbReference type="EMBL" id="CDW20669.1"/>
    </source>
</evidence>
<dbReference type="OrthoDB" id="69842at2759"/>
<dbReference type="PANTHER" id="PTHR23255:SF72">
    <property type="entry name" value="RECEPTOR PROTEIN SERINE_THREONINE KINASE"/>
    <property type="match status" value="1"/>
</dbReference>
<dbReference type="Pfam" id="PF08515">
    <property type="entry name" value="TGF_beta_GS"/>
    <property type="match status" value="1"/>
</dbReference>
<evidence type="ECO:0000259" key="16">
    <source>
        <dbReference type="PROSITE" id="PS51256"/>
    </source>
</evidence>